<keyword evidence="1" id="KW-1133">Transmembrane helix</keyword>
<dbReference type="Proteomes" id="UP000199109">
    <property type="component" value="Unassembled WGS sequence"/>
</dbReference>
<evidence type="ECO:0000313" key="3">
    <source>
        <dbReference type="Proteomes" id="UP000199109"/>
    </source>
</evidence>
<evidence type="ECO:0000313" key="2">
    <source>
        <dbReference type="EMBL" id="SDE68714.1"/>
    </source>
</evidence>
<evidence type="ECO:0000256" key="1">
    <source>
        <dbReference type="SAM" id="Phobius"/>
    </source>
</evidence>
<proteinExistence type="predicted"/>
<protein>
    <submittedName>
        <fullName evidence="2">Uncharacterized protein</fullName>
    </submittedName>
</protein>
<gene>
    <name evidence="2" type="ORF">SAMN05421636_106375</name>
</gene>
<dbReference type="EMBL" id="FNAO01000006">
    <property type="protein sequence ID" value="SDE68714.1"/>
    <property type="molecule type" value="Genomic_DNA"/>
</dbReference>
<name>A0A1G7EYI6_9FLAO</name>
<feature type="transmembrane region" description="Helical" evidence="1">
    <location>
        <begin position="68"/>
        <end position="90"/>
    </location>
</feature>
<accession>A0A1G7EYI6</accession>
<feature type="transmembrane region" description="Helical" evidence="1">
    <location>
        <begin position="35"/>
        <end position="56"/>
    </location>
</feature>
<keyword evidence="1" id="KW-0812">Transmembrane</keyword>
<dbReference type="AlphaFoldDB" id="A0A1G7EYI6"/>
<reference evidence="2 3" key="1">
    <citation type="submission" date="2016-10" db="EMBL/GenBank/DDBJ databases">
        <authorList>
            <person name="de Groot N.N."/>
        </authorList>
    </citation>
    <scope>NUCLEOTIDE SEQUENCE [LARGE SCALE GENOMIC DNA]</scope>
    <source>
        <strain evidence="2 3">DSM 23421</strain>
    </source>
</reference>
<sequence>MKYSFKDTIISLFRRIDKTIFDLHRTGTAWKNRKVPHWIVLVFAIGSYFLLLWQLWPFLSNPQISFFGYLGSFFLLVFTILFLVFAKIYISRLLNYTSPYPIQNKKSHIAKAISRYLSAIPKQPIALIMIGPIFLRTI</sequence>
<keyword evidence="3" id="KW-1185">Reference proteome</keyword>
<keyword evidence="1" id="KW-0472">Membrane</keyword>
<organism evidence="2 3">
    <name type="scientific">Pricia antarctica</name>
    <dbReference type="NCBI Taxonomy" id="641691"/>
    <lineage>
        <taxon>Bacteria</taxon>
        <taxon>Pseudomonadati</taxon>
        <taxon>Bacteroidota</taxon>
        <taxon>Flavobacteriia</taxon>
        <taxon>Flavobacteriales</taxon>
        <taxon>Flavobacteriaceae</taxon>
        <taxon>Pricia</taxon>
    </lineage>
</organism>